<keyword evidence="1" id="KW-0540">Nuclease</keyword>
<dbReference type="Pfam" id="PF13361">
    <property type="entry name" value="UvrD_C"/>
    <property type="match status" value="1"/>
</dbReference>
<evidence type="ECO:0000313" key="13">
    <source>
        <dbReference type="EMBL" id="SVB21813.1"/>
    </source>
</evidence>
<keyword evidence="2" id="KW-0547">Nucleotide-binding</keyword>
<dbReference type="Gene3D" id="3.90.320.10">
    <property type="match status" value="1"/>
</dbReference>
<feature type="domain" description="PD-(D/E)XK endonuclease-like" evidence="11">
    <location>
        <begin position="318"/>
        <end position="452"/>
    </location>
</feature>
<gene>
    <name evidence="13" type="ORF">METZ01_LOCUS174667</name>
</gene>
<dbReference type="GO" id="GO:0000725">
    <property type="term" value="P:recombinational repair"/>
    <property type="evidence" value="ECO:0007669"/>
    <property type="project" value="TreeGrafter"/>
</dbReference>
<protein>
    <submittedName>
        <fullName evidence="13">Uncharacterized protein</fullName>
    </submittedName>
</protein>
<dbReference type="Gene3D" id="3.40.50.300">
    <property type="entry name" value="P-loop containing nucleotide triphosphate hydrolases"/>
    <property type="match status" value="1"/>
</dbReference>
<evidence type="ECO:0000256" key="10">
    <source>
        <dbReference type="SAM" id="MobiDB-lite"/>
    </source>
</evidence>
<dbReference type="GO" id="GO:0033202">
    <property type="term" value="C:DNA helicase complex"/>
    <property type="evidence" value="ECO:0007669"/>
    <property type="project" value="TreeGrafter"/>
</dbReference>
<evidence type="ECO:0000259" key="11">
    <source>
        <dbReference type="Pfam" id="PF12705"/>
    </source>
</evidence>
<dbReference type="Pfam" id="PF12705">
    <property type="entry name" value="PDDEXK_1"/>
    <property type="match status" value="1"/>
</dbReference>
<evidence type="ECO:0000256" key="3">
    <source>
        <dbReference type="ARBA" id="ARBA00022763"/>
    </source>
</evidence>
<dbReference type="InterPro" id="IPR011335">
    <property type="entry name" value="Restrct_endonuc-II-like"/>
</dbReference>
<evidence type="ECO:0000256" key="4">
    <source>
        <dbReference type="ARBA" id="ARBA00022801"/>
    </source>
</evidence>
<reference evidence="13" key="1">
    <citation type="submission" date="2018-05" db="EMBL/GenBank/DDBJ databases">
        <authorList>
            <person name="Lanie J.A."/>
            <person name="Ng W.-L."/>
            <person name="Kazmierczak K.M."/>
            <person name="Andrzejewski T.M."/>
            <person name="Davidsen T.M."/>
            <person name="Wayne K.J."/>
            <person name="Tettelin H."/>
            <person name="Glass J.I."/>
            <person name="Rusch D."/>
            <person name="Podicherti R."/>
            <person name="Tsui H.-C.T."/>
            <person name="Winkler M.E."/>
        </authorList>
    </citation>
    <scope>NUCLEOTIDE SEQUENCE</scope>
</reference>
<dbReference type="PANTHER" id="PTHR11070:SF2">
    <property type="entry name" value="ATP-DEPENDENT DNA HELICASE SRS2"/>
    <property type="match status" value="1"/>
</dbReference>
<feature type="region of interest" description="Disordered" evidence="10">
    <location>
        <begin position="278"/>
        <end position="315"/>
    </location>
</feature>
<dbReference type="GO" id="GO:0005524">
    <property type="term" value="F:ATP binding"/>
    <property type="evidence" value="ECO:0007669"/>
    <property type="project" value="UniProtKB-KW"/>
</dbReference>
<dbReference type="InterPro" id="IPR027417">
    <property type="entry name" value="P-loop_NTPase"/>
</dbReference>
<evidence type="ECO:0000256" key="2">
    <source>
        <dbReference type="ARBA" id="ARBA00022741"/>
    </source>
</evidence>
<dbReference type="PANTHER" id="PTHR11070">
    <property type="entry name" value="UVRD / RECB / PCRA DNA HELICASE FAMILY MEMBER"/>
    <property type="match status" value="1"/>
</dbReference>
<dbReference type="AlphaFoldDB" id="A0A382C950"/>
<evidence type="ECO:0000256" key="1">
    <source>
        <dbReference type="ARBA" id="ARBA00022722"/>
    </source>
</evidence>
<sequence>NLATVLKGPLIGWDEDQLFELAHGRTGSLWTALRSRPDSEAYGTLSALLARADFAPPFELYAELLGAGGGRRRILARLGPDANDPINEFLDLALAYERDHAPSLQGFLDWLGRGETEVKRDLDQGRNEVRVMTVHGAKGLEAPIVFLADTVRVPEMTAALVWPDGIIDESVPLWAPIRAMEEEVMIQARQRAALDRDREYRRLFYVALTRAADRLYICGSEGKTGRRAHCWYDMAWRALDTMPEIERPHDLAGGLRLKYTQVSRPEFAPAARVAINPPMPTWTSQSAPGEPVPLRPLAPSRSEEQSPPVASPLAGDGQARFQRGNYIHKLLQTLPDLPENQWDRAAAHYLAQPALVLTDGQRAEIRAEILGVLHHPDFAKIFASGSRAEVPLSAVIGGWMISGQVDRLAITDSEILVIDYKTNRLPPRRAEDVDRLYLRQLASYRAALLHIFPDKTVRCALLWTTGPNLMTIDEALLIPYSP</sequence>
<keyword evidence="6" id="KW-0269">Exonuclease</keyword>
<feature type="non-terminal residue" evidence="13">
    <location>
        <position position="1"/>
    </location>
</feature>
<keyword evidence="9" id="KW-0234">DNA repair</keyword>
<accession>A0A382C950</accession>
<evidence type="ECO:0000256" key="8">
    <source>
        <dbReference type="ARBA" id="ARBA00023125"/>
    </source>
</evidence>
<feature type="domain" description="UvrD-like helicase C-terminal" evidence="12">
    <location>
        <begin position="104"/>
        <end position="218"/>
    </location>
</feature>
<dbReference type="GO" id="GO:0004527">
    <property type="term" value="F:exonuclease activity"/>
    <property type="evidence" value="ECO:0007669"/>
    <property type="project" value="UniProtKB-KW"/>
</dbReference>
<evidence type="ECO:0000256" key="7">
    <source>
        <dbReference type="ARBA" id="ARBA00022840"/>
    </source>
</evidence>
<dbReference type="InterPro" id="IPR038726">
    <property type="entry name" value="PDDEXK_AddAB-type"/>
</dbReference>
<organism evidence="13">
    <name type="scientific">marine metagenome</name>
    <dbReference type="NCBI Taxonomy" id="408172"/>
    <lineage>
        <taxon>unclassified sequences</taxon>
        <taxon>metagenomes</taxon>
        <taxon>ecological metagenomes</taxon>
    </lineage>
</organism>
<dbReference type="InterPro" id="IPR000212">
    <property type="entry name" value="DNA_helicase_UvrD/REP"/>
</dbReference>
<evidence type="ECO:0000259" key="12">
    <source>
        <dbReference type="Pfam" id="PF13361"/>
    </source>
</evidence>
<keyword evidence="4" id="KW-0378">Hydrolase</keyword>
<name>A0A382C950_9ZZZZ</name>
<dbReference type="InterPro" id="IPR011604">
    <property type="entry name" value="PDDEXK-like_dom_sf"/>
</dbReference>
<dbReference type="GO" id="GO:0043138">
    <property type="term" value="F:3'-5' DNA helicase activity"/>
    <property type="evidence" value="ECO:0007669"/>
    <property type="project" value="TreeGrafter"/>
</dbReference>
<dbReference type="SUPFAM" id="SSF52540">
    <property type="entry name" value="P-loop containing nucleoside triphosphate hydrolases"/>
    <property type="match status" value="1"/>
</dbReference>
<evidence type="ECO:0000256" key="5">
    <source>
        <dbReference type="ARBA" id="ARBA00022806"/>
    </source>
</evidence>
<evidence type="ECO:0000256" key="6">
    <source>
        <dbReference type="ARBA" id="ARBA00022839"/>
    </source>
</evidence>
<dbReference type="SUPFAM" id="SSF52980">
    <property type="entry name" value="Restriction endonuclease-like"/>
    <property type="match status" value="1"/>
</dbReference>
<dbReference type="GO" id="GO:0005829">
    <property type="term" value="C:cytosol"/>
    <property type="evidence" value="ECO:0007669"/>
    <property type="project" value="TreeGrafter"/>
</dbReference>
<evidence type="ECO:0000256" key="9">
    <source>
        <dbReference type="ARBA" id="ARBA00023204"/>
    </source>
</evidence>
<keyword evidence="3" id="KW-0227">DNA damage</keyword>
<dbReference type="GO" id="GO:0003677">
    <property type="term" value="F:DNA binding"/>
    <property type="evidence" value="ECO:0007669"/>
    <property type="project" value="UniProtKB-KW"/>
</dbReference>
<dbReference type="EMBL" id="UINC01033090">
    <property type="protein sequence ID" value="SVB21813.1"/>
    <property type="molecule type" value="Genomic_DNA"/>
</dbReference>
<proteinExistence type="predicted"/>
<keyword evidence="7" id="KW-0067">ATP-binding</keyword>
<keyword evidence="5" id="KW-0347">Helicase</keyword>
<dbReference type="InterPro" id="IPR014017">
    <property type="entry name" value="DNA_helicase_UvrD-like_C"/>
</dbReference>
<keyword evidence="8" id="KW-0238">DNA-binding</keyword>